<evidence type="ECO:0000313" key="2">
    <source>
        <dbReference type="EMBL" id="PNW73781.1"/>
    </source>
</evidence>
<protein>
    <submittedName>
        <fullName evidence="2">Uncharacterized protein</fullName>
    </submittedName>
</protein>
<feature type="compositionally biased region" description="Gly residues" evidence="1">
    <location>
        <begin position="284"/>
        <end position="315"/>
    </location>
</feature>
<dbReference type="KEGG" id="cre:CHLRE_13g572375v5"/>
<accession>A0A2K3CZU6</accession>
<evidence type="ECO:0000313" key="3">
    <source>
        <dbReference type="Proteomes" id="UP000006906"/>
    </source>
</evidence>
<dbReference type="EMBL" id="CM008974">
    <property type="protein sequence ID" value="PNW73781.1"/>
    <property type="molecule type" value="Genomic_DNA"/>
</dbReference>
<organism evidence="2 3">
    <name type="scientific">Chlamydomonas reinhardtii</name>
    <name type="common">Chlamydomonas smithii</name>
    <dbReference type="NCBI Taxonomy" id="3055"/>
    <lineage>
        <taxon>Eukaryota</taxon>
        <taxon>Viridiplantae</taxon>
        <taxon>Chlorophyta</taxon>
        <taxon>core chlorophytes</taxon>
        <taxon>Chlorophyceae</taxon>
        <taxon>CS clade</taxon>
        <taxon>Chlamydomonadales</taxon>
        <taxon>Chlamydomonadaceae</taxon>
        <taxon>Chlamydomonas</taxon>
    </lineage>
</organism>
<dbReference type="AlphaFoldDB" id="A0A2K3CZU6"/>
<keyword evidence="3" id="KW-1185">Reference proteome</keyword>
<reference evidence="2 3" key="1">
    <citation type="journal article" date="2007" name="Science">
        <title>The Chlamydomonas genome reveals the evolution of key animal and plant functions.</title>
        <authorList>
            <person name="Merchant S.S."/>
            <person name="Prochnik S.E."/>
            <person name="Vallon O."/>
            <person name="Harris E.H."/>
            <person name="Karpowicz S.J."/>
            <person name="Witman G.B."/>
            <person name="Terry A."/>
            <person name="Salamov A."/>
            <person name="Fritz-Laylin L.K."/>
            <person name="Marechal-Drouard L."/>
            <person name="Marshall W.F."/>
            <person name="Qu L.H."/>
            <person name="Nelson D.R."/>
            <person name="Sanderfoot A.A."/>
            <person name="Spalding M.H."/>
            <person name="Kapitonov V.V."/>
            <person name="Ren Q."/>
            <person name="Ferris P."/>
            <person name="Lindquist E."/>
            <person name="Shapiro H."/>
            <person name="Lucas S.M."/>
            <person name="Grimwood J."/>
            <person name="Schmutz J."/>
            <person name="Cardol P."/>
            <person name="Cerutti H."/>
            <person name="Chanfreau G."/>
            <person name="Chen C.L."/>
            <person name="Cognat V."/>
            <person name="Croft M.T."/>
            <person name="Dent R."/>
            <person name="Dutcher S."/>
            <person name="Fernandez E."/>
            <person name="Fukuzawa H."/>
            <person name="Gonzalez-Ballester D."/>
            <person name="Gonzalez-Halphen D."/>
            <person name="Hallmann A."/>
            <person name="Hanikenne M."/>
            <person name="Hippler M."/>
            <person name="Inwood W."/>
            <person name="Jabbari K."/>
            <person name="Kalanon M."/>
            <person name="Kuras R."/>
            <person name="Lefebvre P.A."/>
            <person name="Lemaire S.D."/>
            <person name="Lobanov A.V."/>
            <person name="Lohr M."/>
            <person name="Manuell A."/>
            <person name="Meier I."/>
            <person name="Mets L."/>
            <person name="Mittag M."/>
            <person name="Mittelmeier T."/>
            <person name="Moroney J.V."/>
            <person name="Moseley J."/>
            <person name="Napoli C."/>
            <person name="Nedelcu A.M."/>
            <person name="Niyogi K."/>
            <person name="Novoselov S.V."/>
            <person name="Paulsen I.T."/>
            <person name="Pazour G."/>
            <person name="Purton S."/>
            <person name="Ral J.P."/>
            <person name="Riano-Pachon D.M."/>
            <person name="Riekhof W."/>
            <person name="Rymarquis L."/>
            <person name="Schroda M."/>
            <person name="Stern D."/>
            <person name="Umen J."/>
            <person name="Willows R."/>
            <person name="Wilson N."/>
            <person name="Zimmer S.L."/>
            <person name="Allmer J."/>
            <person name="Balk J."/>
            <person name="Bisova K."/>
            <person name="Chen C.J."/>
            <person name="Elias M."/>
            <person name="Gendler K."/>
            <person name="Hauser C."/>
            <person name="Lamb M.R."/>
            <person name="Ledford H."/>
            <person name="Long J.C."/>
            <person name="Minagawa J."/>
            <person name="Page M.D."/>
            <person name="Pan J."/>
            <person name="Pootakham W."/>
            <person name="Roje S."/>
            <person name="Rose A."/>
            <person name="Stahlberg E."/>
            <person name="Terauchi A.M."/>
            <person name="Yang P."/>
            <person name="Ball S."/>
            <person name="Bowler C."/>
            <person name="Dieckmann C.L."/>
            <person name="Gladyshev V.N."/>
            <person name="Green P."/>
            <person name="Jorgensen R."/>
            <person name="Mayfield S."/>
            <person name="Mueller-Roeber B."/>
            <person name="Rajamani S."/>
            <person name="Sayre R.T."/>
            <person name="Brokstein P."/>
            <person name="Dubchak I."/>
            <person name="Goodstein D."/>
            <person name="Hornick L."/>
            <person name="Huang Y.W."/>
            <person name="Jhaveri J."/>
            <person name="Luo Y."/>
            <person name="Martinez D."/>
            <person name="Ngau W.C."/>
            <person name="Otillar B."/>
            <person name="Poliakov A."/>
            <person name="Porter A."/>
            <person name="Szajkowski L."/>
            <person name="Werner G."/>
            <person name="Zhou K."/>
            <person name="Grigoriev I.V."/>
            <person name="Rokhsar D.S."/>
            <person name="Grossman A.R."/>
        </authorList>
    </citation>
    <scope>NUCLEOTIDE SEQUENCE [LARGE SCALE GENOMIC DNA]</scope>
    <source>
        <strain evidence="3">CC-503</strain>
        <strain evidence="2">CC-503 cw92 mt+</strain>
    </source>
</reference>
<gene>
    <name evidence="2" type="ORF">CHLRE_13g572375v5</name>
</gene>
<proteinExistence type="predicted"/>
<dbReference type="Gramene" id="PNW73781">
    <property type="protein sequence ID" value="PNW73781"/>
    <property type="gene ID" value="CHLRE_13g572375v5"/>
</dbReference>
<reference evidence="2" key="2">
    <citation type="submission" date="2017-07" db="EMBL/GenBank/DDBJ databases">
        <title>WGS assembly of Chlamydomonas reinhardtii.</title>
        <authorList>
            <consortium name="Chlamydomonas Annotation Team"/>
            <consortium name="JGI Annotation Team"/>
            <person name="Merchant S.S."/>
            <person name="Prochnik S.E."/>
            <person name="Vallon O."/>
            <person name="Harris E.H."/>
            <person name="Karpowicz S.J."/>
            <person name="Witman G.B."/>
            <person name="Terry A."/>
            <person name="Salamov A."/>
            <person name="Fritz-Laylin L.K."/>
            <person name="Marechal-Drouard L."/>
            <person name="Marshall W.F."/>
            <person name="Qu L.H."/>
            <person name="Nelson D.R."/>
            <person name="Sanderfoot A.A."/>
            <person name="Spalding M.H."/>
            <person name="Kapitonov V.V."/>
            <person name="Ren Q."/>
            <person name="Ferris P."/>
            <person name="Lindquist E."/>
            <person name="Shapiro H."/>
            <person name="Lucas S.M."/>
            <person name="Grimwood J."/>
            <person name="Schmutz J."/>
            <person name="Grigoriev I.V."/>
            <person name="Rokhsar D.S."/>
        </authorList>
    </citation>
    <scope>NUCLEOTIDE SEQUENCE</scope>
    <source>
        <strain evidence="2">CC-503 cw92 mt+</strain>
    </source>
</reference>
<feature type="compositionally biased region" description="Gly residues" evidence="1">
    <location>
        <begin position="184"/>
        <end position="194"/>
    </location>
</feature>
<feature type="region of interest" description="Disordered" evidence="1">
    <location>
        <begin position="277"/>
        <end position="320"/>
    </location>
</feature>
<feature type="compositionally biased region" description="Low complexity" evidence="1">
    <location>
        <begin position="35"/>
        <end position="46"/>
    </location>
</feature>
<dbReference type="RefSeq" id="XP_042917367.1">
    <property type="nucleotide sequence ID" value="XM_043069392.1"/>
</dbReference>
<name>A0A2K3CZU6_CHLRE</name>
<feature type="compositionally biased region" description="Gly residues" evidence="1">
    <location>
        <begin position="47"/>
        <end position="57"/>
    </location>
</feature>
<feature type="region of interest" description="Disordered" evidence="1">
    <location>
        <begin position="122"/>
        <end position="205"/>
    </location>
</feature>
<dbReference type="PaxDb" id="3055-EDP08741"/>
<dbReference type="Proteomes" id="UP000006906">
    <property type="component" value="Chromosome 13"/>
</dbReference>
<dbReference type="Gramene" id="PNW73780">
    <property type="protein sequence ID" value="PNW73780"/>
    <property type="gene ID" value="CHLRE_13g572375v5"/>
</dbReference>
<evidence type="ECO:0000256" key="1">
    <source>
        <dbReference type="SAM" id="MobiDB-lite"/>
    </source>
</evidence>
<dbReference type="EMBL" id="CM008974">
    <property type="protein sequence ID" value="PNW73780.1"/>
    <property type="molecule type" value="Genomic_DNA"/>
</dbReference>
<feature type="compositionally biased region" description="Basic and acidic residues" evidence="1">
    <location>
        <begin position="170"/>
        <end position="182"/>
    </location>
</feature>
<sequence>MALALVPGRLSGLTTAGTLASLACRHAGLLCTRVGGSSSSSGSSRSGDGGSHNGGGSRDSSSSSDTSSSGGGNAGGGGEAASGRTCERPEAARRDVSVDRLTALESEVLALRKALSALQQQQQGQGQQQQGQQQQGQRQHGKGHQGQEQQGEQGEQERQGQQQRQQQQEQRGKMRYQEEHAHGASGGAAGGNGGDSDEGAMSKAASAAAAGDGAGATEAVAEGLGKLHPRITRLVQSGYLESMHHLRQRLMVDEWEGGGRQRAGRRGVADFEAQLAAGEHDGGGDGGGGGGGGGGGQGGGGGGEEGAPGQGGGGRSAPPLSWEQLTQLYEAPDPVKALEAVIPDPRLRMAARATLHRVLDERHEKVHDGATALAKELADSVARGPGDLLGGLVKLLPLPSFLQPK</sequence>
<feature type="compositionally biased region" description="Low complexity" evidence="1">
    <location>
        <begin position="58"/>
        <end position="68"/>
    </location>
</feature>
<dbReference type="RefSeq" id="XP_001693487.2">
    <property type="nucleotide sequence ID" value="XM_001693435.2"/>
</dbReference>
<feature type="compositionally biased region" description="Gly residues" evidence="1">
    <location>
        <begin position="69"/>
        <end position="80"/>
    </location>
</feature>
<feature type="compositionally biased region" description="Low complexity" evidence="1">
    <location>
        <begin position="146"/>
        <end position="169"/>
    </location>
</feature>
<feature type="region of interest" description="Disordered" evidence="1">
    <location>
        <begin position="35"/>
        <end position="93"/>
    </location>
</feature>
<feature type="compositionally biased region" description="Low complexity" evidence="1">
    <location>
        <begin position="122"/>
        <end position="138"/>
    </location>
</feature>
<dbReference type="GeneID" id="5719163"/>
<dbReference type="OrthoDB" id="548177at2759"/>